<sequence length="306" mass="34279">MEVFVRVAECGSFSRAAESLDLANATVTTCVRNLERHLDVTLINRDTRRLRLTEEGQTFLLRARELLEAVARTEDEIRSQVGELRGRLHVEVPISLGHALLCPALPEFAKRYPDISTAVTLSNQPHHVIERAIDVAIRMDEVEDADLVARPIYESRYIVCCSPQVAAKLPKHPGELDRRHCIGILPEERRFVNPWSLKKDEEELEIRPDGPLHFNSSDALLMAAQRGAGVTCVLDVFVNTHLVDGTLVQVYPEWTTAVKTFYVVMAKSRVGSAKVKAFTDFLFEVFDSQRRPSGRGVVGVRALGAR</sequence>
<dbReference type="GO" id="GO:0003700">
    <property type="term" value="F:DNA-binding transcription factor activity"/>
    <property type="evidence" value="ECO:0007669"/>
    <property type="project" value="InterPro"/>
</dbReference>
<keyword evidence="4" id="KW-0804">Transcription</keyword>
<keyword evidence="3" id="KW-0238">DNA-binding</keyword>
<dbReference type="PROSITE" id="PS50931">
    <property type="entry name" value="HTH_LYSR"/>
    <property type="match status" value="1"/>
</dbReference>
<reference evidence="6" key="1">
    <citation type="submission" date="2020-11" db="EMBL/GenBank/DDBJ databases">
        <title>Bacterial whole genome sequence for Caenimonas sp. DR4.4.</title>
        <authorList>
            <person name="Le V."/>
            <person name="Ko S.-R."/>
            <person name="Ahn C.-Y."/>
            <person name="Oh H.-M."/>
        </authorList>
    </citation>
    <scope>NUCLEOTIDE SEQUENCE</scope>
    <source>
        <strain evidence="6">DR4.4</strain>
    </source>
</reference>
<feature type="domain" description="HTH lysR-type" evidence="5">
    <location>
        <begin position="1"/>
        <end position="53"/>
    </location>
</feature>
<dbReference type="SUPFAM" id="SSF46785">
    <property type="entry name" value="Winged helix' DNA-binding domain"/>
    <property type="match status" value="1"/>
</dbReference>
<dbReference type="PANTHER" id="PTHR30537">
    <property type="entry name" value="HTH-TYPE TRANSCRIPTIONAL REGULATOR"/>
    <property type="match status" value="1"/>
</dbReference>
<dbReference type="Gene3D" id="3.40.190.290">
    <property type="match status" value="1"/>
</dbReference>
<dbReference type="CDD" id="cd08422">
    <property type="entry name" value="PBP2_CrgA_like"/>
    <property type="match status" value="1"/>
</dbReference>
<protein>
    <submittedName>
        <fullName evidence="6">LysR family transcriptional regulator</fullName>
    </submittedName>
</protein>
<dbReference type="RefSeq" id="WP_196984417.1">
    <property type="nucleotide sequence ID" value="NZ_JADWYS010000001.1"/>
</dbReference>
<evidence type="ECO:0000313" key="7">
    <source>
        <dbReference type="Proteomes" id="UP000651050"/>
    </source>
</evidence>
<dbReference type="Pfam" id="PF00126">
    <property type="entry name" value="HTH_1"/>
    <property type="match status" value="1"/>
</dbReference>
<name>A0A931H0P7_9BURK</name>
<dbReference type="InterPro" id="IPR036388">
    <property type="entry name" value="WH-like_DNA-bd_sf"/>
</dbReference>
<dbReference type="AlphaFoldDB" id="A0A931H0P7"/>
<evidence type="ECO:0000313" key="6">
    <source>
        <dbReference type="EMBL" id="MBG9386428.1"/>
    </source>
</evidence>
<dbReference type="InterPro" id="IPR000847">
    <property type="entry name" value="LysR_HTH_N"/>
</dbReference>
<evidence type="ECO:0000256" key="3">
    <source>
        <dbReference type="ARBA" id="ARBA00023125"/>
    </source>
</evidence>
<keyword evidence="2" id="KW-0805">Transcription regulation</keyword>
<dbReference type="PANTHER" id="PTHR30537:SF21">
    <property type="entry name" value="HTH-TYPE TRANSCRIPTIONAL REGULATOR SINR-RELATED"/>
    <property type="match status" value="1"/>
</dbReference>
<accession>A0A931H0P7</accession>
<organism evidence="6 7">
    <name type="scientific">Caenimonas aquaedulcis</name>
    <dbReference type="NCBI Taxonomy" id="2793270"/>
    <lineage>
        <taxon>Bacteria</taxon>
        <taxon>Pseudomonadati</taxon>
        <taxon>Pseudomonadota</taxon>
        <taxon>Betaproteobacteria</taxon>
        <taxon>Burkholderiales</taxon>
        <taxon>Comamonadaceae</taxon>
        <taxon>Caenimonas</taxon>
    </lineage>
</organism>
<dbReference type="Pfam" id="PF03466">
    <property type="entry name" value="LysR_substrate"/>
    <property type="match status" value="1"/>
</dbReference>
<dbReference type="InterPro" id="IPR036390">
    <property type="entry name" value="WH_DNA-bd_sf"/>
</dbReference>
<dbReference type="Gene3D" id="1.10.10.10">
    <property type="entry name" value="Winged helix-like DNA-binding domain superfamily/Winged helix DNA-binding domain"/>
    <property type="match status" value="1"/>
</dbReference>
<dbReference type="InterPro" id="IPR058163">
    <property type="entry name" value="LysR-type_TF_proteobact-type"/>
</dbReference>
<dbReference type="GO" id="GO:0006351">
    <property type="term" value="P:DNA-templated transcription"/>
    <property type="evidence" value="ECO:0007669"/>
    <property type="project" value="TreeGrafter"/>
</dbReference>
<evidence type="ECO:0000256" key="2">
    <source>
        <dbReference type="ARBA" id="ARBA00023015"/>
    </source>
</evidence>
<gene>
    <name evidence="6" type="ORF">I5803_00195</name>
</gene>
<evidence type="ECO:0000256" key="4">
    <source>
        <dbReference type="ARBA" id="ARBA00023163"/>
    </source>
</evidence>
<keyword evidence="7" id="KW-1185">Reference proteome</keyword>
<dbReference type="InterPro" id="IPR005119">
    <property type="entry name" value="LysR_subst-bd"/>
</dbReference>
<evidence type="ECO:0000256" key="1">
    <source>
        <dbReference type="ARBA" id="ARBA00009437"/>
    </source>
</evidence>
<comment type="similarity">
    <text evidence="1">Belongs to the LysR transcriptional regulatory family.</text>
</comment>
<proteinExistence type="inferred from homology"/>
<dbReference type="GO" id="GO:0043565">
    <property type="term" value="F:sequence-specific DNA binding"/>
    <property type="evidence" value="ECO:0007669"/>
    <property type="project" value="TreeGrafter"/>
</dbReference>
<dbReference type="EMBL" id="JADWYS010000001">
    <property type="protein sequence ID" value="MBG9386428.1"/>
    <property type="molecule type" value="Genomic_DNA"/>
</dbReference>
<dbReference type="SUPFAM" id="SSF53850">
    <property type="entry name" value="Periplasmic binding protein-like II"/>
    <property type="match status" value="1"/>
</dbReference>
<comment type="caution">
    <text evidence="6">The sequence shown here is derived from an EMBL/GenBank/DDBJ whole genome shotgun (WGS) entry which is preliminary data.</text>
</comment>
<evidence type="ECO:0000259" key="5">
    <source>
        <dbReference type="PROSITE" id="PS50931"/>
    </source>
</evidence>
<dbReference type="FunFam" id="1.10.10.10:FF:000001">
    <property type="entry name" value="LysR family transcriptional regulator"/>
    <property type="match status" value="1"/>
</dbReference>
<dbReference type="Proteomes" id="UP000651050">
    <property type="component" value="Unassembled WGS sequence"/>
</dbReference>